<dbReference type="EMBL" id="CM045763">
    <property type="protein sequence ID" value="KAI8021350.1"/>
    <property type="molecule type" value="Genomic_DNA"/>
</dbReference>
<sequence length="68" mass="7859">MEWLLCVMLRTWRKEDLGTISLGILYSSFMVFSLVASLVVRFLGSKNALILGTTEYWLFMVANLIPIW</sequence>
<comment type="caution">
    <text evidence="1">The sequence shown here is derived from an EMBL/GenBank/DDBJ whole genome shotgun (WGS) entry which is preliminary data.</text>
</comment>
<gene>
    <name evidence="1" type="ORF">LOK49_LG03G03549</name>
</gene>
<proteinExistence type="predicted"/>
<dbReference type="Proteomes" id="UP001060215">
    <property type="component" value="Chromosome 6"/>
</dbReference>
<name>A0ACC0I7K1_9ERIC</name>
<reference evidence="1 2" key="1">
    <citation type="journal article" date="2022" name="Plant J.">
        <title>Chromosome-level genome of Camellia lanceoleosa provides a valuable resource for understanding genome evolution and self-incompatibility.</title>
        <authorList>
            <person name="Gong W."/>
            <person name="Xiao S."/>
            <person name="Wang L."/>
            <person name="Liao Z."/>
            <person name="Chang Y."/>
            <person name="Mo W."/>
            <person name="Hu G."/>
            <person name="Li W."/>
            <person name="Zhao G."/>
            <person name="Zhu H."/>
            <person name="Hu X."/>
            <person name="Ji K."/>
            <person name="Xiang X."/>
            <person name="Song Q."/>
            <person name="Yuan D."/>
            <person name="Jin S."/>
            <person name="Zhang L."/>
        </authorList>
    </citation>
    <scope>NUCLEOTIDE SEQUENCE [LARGE SCALE GENOMIC DNA]</scope>
    <source>
        <strain evidence="1">SQ_2022a</strain>
    </source>
</reference>
<protein>
    <submittedName>
        <fullName evidence="1">UNC93-like protein 3</fullName>
    </submittedName>
</protein>
<evidence type="ECO:0000313" key="1">
    <source>
        <dbReference type="EMBL" id="KAI8021350.1"/>
    </source>
</evidence>
<keyword evidence="2" id="KW-1185">Reference proteome</keyword>
<organism evidence="1 2">
    <name type="scientific">Camellia lanceoleosa</name>
    <dbReference type="NCBI Taxonomy" id="1840588"/>
    <lineage>
        <taxon>Eukaryota</taxon>
        <taxon>Viridiplantae</taxon>
        <taxon>Streptophyta</taxon>
        <taxon>Embryophyta</taxon>
        <taxon>Tracheophyta</taxon>
        <taxon>Spermatophyta</taxon>
        <taxon>Magnoliopsida</taxon>
        <taxon>eudicotyledons</taxon>
        <taxon>Gunneridae</taxon>
        <taxon>Pentapetalae</taxon>
        <taxon>asterids</taxon>
        <taxon>Ericales</taxon>
        <taxon>Theaceae</taxon>
        <taxon>Camellia</taxon>
    </lineage>
</organism>
<evidence type="ECO:0000313" key="2">
    <source>
        <dbReference type="Proteomes" id="UP001060215"/>
    </source>
</evidence>
<accession>A0ACC0I7K1</accession>